<dbReference type="InterPro" id="IPR014030">
    <property type="entry name" value="Ketoacyl_synth_N"/>
</dbReference>
<feature type="domain" description="Ketosynthase family 3 (KS3)" evidence="7">
    <location>
        <begin position="12"/>
        <end position="439"/>
    </location>
</feature>
<dbReference type="PANTHER" id="PTHR43775:SF51">
    <property type="entry name" value="INACTIVE PHENOLPHTHIOCEROL SYNTHESIS POLYKETIDE SYNTHASE TYPE I PKS1-RELATED"/>
    <property type="match status" value="1"/>
</dbReference>
<gene>
    <name evidence="8" type="ORF">BJP36_29235</name>
</gene>
<evidence type="ECO:0000256" key="4">
    <source>
        <dbReference type="ARBA" id="ARBA00022832"/>
    </source>
</evidence>
<keyword evidence="5" id="KW-0443">Lipid metabolism</keyword>
<dbReference type="Gene3D" id="3.40.366.10">
    <property type="entry name" value="Malonyl-Coenzyme A Acyl Carrier Protein, domain 2"/>
    <property type="match status" value="1"/>
</dbReference>
<dbReference type="Pfam" id="PF00698">
    <property type="entry name" value="Acyl_transf_1"/>
    <property type="match status" value="1"/>
</dbReference>
<evidence type="ECO:0000256" key="1">
    <source>
        <dbReference type="ARBA" id="ARBA00022450"/>
    </source>
</evidence>
<dbReference type="GO" id="GO:0004312">
    <property type="term" value="F:fatty acid synthase activity"/>
    <property type="evidence" value="ECO:0007669"/>
    <property type="project" value="TreeGrafter"/>
</dbReference>
<evidence type="ECO:0000256" key="3">
    <source>
        <dbReference type="ARBA" id="ARBA00022679"/>
    </source>
</evidence>
<accession>A0A1D9G748</accession>
<dbReference type="SMART" id="SM00827">
    <property type="entry name" value="PKS_AT"/>
    <property type="match status" value="1"/>
</dbReference>
<dbReference type="Pfam" id="PF22621">
    <property type="entry name" value="CurL-like_PKS_C"/>
    <property type="match status" value="1"/>
</dbReference>
<dbReference type="Gene3D" id="3.40.47.10">
    <property type="match status" value="1"/>
</dbReference>
<dbReference type="InterPro" id="IPR016039">
    <property type="entry name" value="Thiolase-like"/>
</dbReference>
<keyword evidence="2" id="KW-0597">Phosphoprotein</keyword>
<dbReference type="SUPFAM" id="SSF53901">
    <property type="entry name" value="Thiolase-like"/>
    <property type="match status" value="1"/>
</dbReference>
<dbReference type="PANTHER" id="PTHR43775">
    <property type="entry name" value="FATTY ACID SYNTHASE"/>
    <property type="match status" value="1"/>
</dbReference>
<evidence type="ECO:0000256" key="6">
    <source>
        <dbReference type="ARBA" id="ARBA00023268"/>
    </source>
</evidence>
<evidence type="ECO:0000313" key="8">
    <source>
        <dbReference type="EMBL" id="AOY83393.1"/>
    </source>
</evidence>
<evidence type="ECO:0000256" key="5">
    <source>
        <dbReference type="ARBA" id="ARBA00023098"/>
    </source>
</evidence>
<keyword evidence="3" id="KW-0808">Transferase</keyword>
<dbReference type="SUPFAM" id="SSF52151">
    <property type="entry name" value="FabD/lysophospholipase-like"/>
    <property type="match status" value="1"/>
</dbReference>
<dbReference type="InterPro" id="IPR001227">
    <property type="entry name" value="Ac_transferase_dom_sf"/>
</dbReference>
<dbReference type="AlphaFoldDB" id="A0A1D9G748"/>
<dbReference type="InterPro" id="IPR016036">
    <property type="entry name" value="Malonyl_transacylase_ACP-bd"/>
</dbReference>
<dbReference type="InterPro" id="IPR014031">
    <property type="entry name" value="Ketoacyl_synth_C"/>
</dbReference>
<protein>
    <submittedName>
        <fullName evidence="8">Type I polyketide synthase</fullName>
    </submittedName>
</protein>
<dbReference type="FunFam" id="3.40.47.10:FF:000042">
    <property type="entry name" value="Polyketide synthase Pks13"/>
    <property type="match status" value="1"/>
</dbReference>
<evidence type="ECO:0000256" key="2">
    <source>
        <dbReference type="ARBA" id="ARBA00022553"/>
    </source>
</evidence>
<keyword evidence="6" id="KW-0511">Multifunctional enzyme</keyword>
<dbReference type="EMBL" id="CP017708">
    <property type="protein sequence ID" value="AOY83393.1"/>
    <property type="molecule type" value="Genomic_DNA"/>
</dbReference>
<dbReference type="InterPro" id="IPR016035">
    <property type="entry name" value="Acyl_Trfase/lysoPLipase"/>
</dbReference>
<keyword evidence="4" id="KW-0276">Fatty acid metabolism</keyword>
<sequence length="999" mass="110074">MERQDEQTFIDDLGIAIIAIGGRFPQAEDTNQFWQNLKNGVESISFFSDQELLESGVKTELLNNPNYVKASAVISDIDMFDANFFSYSPKEAQEIDPQQRLFLECAWETIERGGYNPNTYEGLIGVYAGVGINEYLLRNLYPNQDPDDFRKYYQLMISSEKDYLATRVAYKLNLKGPAVNVQTACSTSLVAVHMACQSLLNGECDLALAGGASIHLSPKSGYMYQEGMILSPDGHCRTFDAKAKGTIAGDGVGIVLLKRLNNAIADGDSIQAIIKGSSINNDGSLKVGYTAPSIEGQAAVISEAHAVAGVDPETISYIEAHGTGTELGDPVEIAALSQAFRYSTQKKGFCAIGSLKSNIGHLDAAAGVAGLIKTVLALKHKLLPPTLHFEQPNPKIDFVNSPLYVNTTLSEWKSNGTPRRAGVSSFGIGGTNAHVILEEAPEPIKKGNSPERPVDLLTLSAKTPEALAQLVARYQNYIETHQELEIADICYTANTGRVDFNHRLAVIASNQQELLEKLKAHQAREPVTEIFSGEIPGTSIAQVAFLFTGQGSQYIDMGRQLYETQPTFQKILDQCNEILKEYLEVPLLEVIYPLDAQKSTSNLLDQTAYTQPAIFAIEYALAKLWESWGVRPDVVMGHSVGEYVAATVAGVFSLEDGLKLIAMRGQLMQKLPSGGEMVSVMASESQVTEAIKEYTSQVTIAAVNGPESIAISGESGAIASICSRLESEGVKTKQLQVSHAFHSPLMEPMLTEFAAIAQEITYNQPKIPLISNVTGTEVGTEITTAEYWVGHVRQPVRFAQSMKTLEEQRYETFLEIGPKPILLAMGRQCLTEDAGKWLPSLRPGVDEWQQMLSSLGQLYVKGVKIDWSGFDSDYSRQKVVLPTYPFQRQVYWIETKEDQIMNILSLENQKETYLVKLLNKGDIQGLIKHIDKKVELSEKESSLLPDLLKKIMDIHQQERNPPKEEISLLKTDVIDEMLKTDIMELNKLLSEVENSSENG</sequence>
<evidence type="ECO:0000313" key="9">
    <source>
        <dbReference type="Proteomes" id="UP000176944"/>
    </source>
</evidence>
<proteinExistence type="predicted"/>
<organism evidence="8 9">
    <name type="scientific">Moorena producens (strain JHB)</name>
    <dbReference type="NCBI Taxonomy" id="1454205"/>
    <lineage>
        <taxon>Bacteria</taxon>
        <taxon>Bacillati</taxon>
        <taxon>Cyanobacteriota</taxon>
        <taxon>Cyanophyceae</taxon>
        <taxon>Coleofasciculales</taxon>
        <taxon>Coleofasciculaceae</taxon>
        <taxon>Moorena</taxon>
    </lineage>
</organism>
<reference evidence="9" key="1">
    <citation type="submission" date="2016-10" db="EMBL/GenBank/DDBJ databases">
        <title>Comparative genomics uncovers the prolific and rare metabolic potential of the cyanobacterial genus Moorea.</title>
        <authorList>
            <person name="Leao T."/>
            <person name="Castelao G."/>
            <person name="Korobeynikov A."/>
            <person name="Monroe E.A."/>
            <person name="Podell S."/>
            <person name="Glukhov E."/>
            <person name="Allen E."/>
            <person name="Gerwick W.H."/>
            <person name="Gerwick L."/>
        </authorList>
    </citation>
    <scope>NUCLEOTIDE SEQUENCE [LARGE SCALE GENOMIC DNA]</scope>
    <source>
        <strain evidence="9">JHB</strain>
    </source>
</reference>
<dbReference type="SUPFAM" id="SSF55048">
    <property type="entry name" value="Probable ACP-binding domain of malonyl-CoA ACP transacylase"/>
    <property type="match status" value="1"/>
</dbReference>
<name>A0A1D9G748_MOOP1</name>
<dbReference type="InterPro" id="IPR020841">
    <property type="entry name" value="PKS_Beta-ketoAc_synthase_dom"/>
</dbReference>
<dbReference type="Pfam" id="PF00109">
    <property type="entry name" value="ketoacyl-synt"/>
    <property type="match status" value="1"/>
</dbReference>
<dbReference type="PROSITE" id="PS00606">
    <property type="entry name" value="KS3_1"/>
    <property type="match status" value="1"/>
</dbReference>
<dbReference type="GO" id="GO:0006633">
    <property type="term" value="P:fatty acid biosynthetic process"/>
    <property type="evidence" value="ECO:0007669"/>
    <property type="project" value="InterPro"/>
</dbReference>
<dbReference type="Pfam" id="PF02801">
    <property type="entry name" value="Ketoacyl-synt_C"/>
    <property type="match status" value="1"/>
</dbReference>
<dbReference type="GO" id="GO:0004315">
    <property type="term" value="F:3-oxoacyl-[acyl-carrier-protein] synthase activity"/>
    <property type="evidence" value="ECO:0007669"/>
    <property type="project" value="InterPro"/>
</dbReference>
<keyword evidence="1" id="KW-0596">Phosphopantetheine</keyword>
<dbReference type="PROSITE" id="PS52004">
    <property type="entry name" value="KS3_2"/>
    <property type="match status" value="1"/>
</dbReference>
<dbReference type="InterPro" id="IPR018201">
    <property type="entry name" value="Ketoacyl_synth_AS"/>
</dbReference>
<dbReference type="SMART" id="SM00825">
    <property type="entry name" value="PKS_KS"/>
    <property type="match status" value="1"/>
</dbReference>
<dbReference type="CDD" id="cd00833">
    <property type="entry name" value="PKS"/>
    <property type="match status" value="1"/>
</dbReference>
<dbReference type="Gene3D" id="3.30.70.3290">
    <property type="match status" value="1"/>
</dbReference>
<dbReference type="InterPro" id="IPR050091">
    <property type="entry name" value="PKS_NRPS_Biosynth_Enz"/>
</dbReference>
<dbReference type="InterPro" id="IPR014043">
    <property type="entry name" value="Acyl_transferase_dom"/>
</dbReference>
<evidence type="ECO:0000259" key="7">
    <source>
        <dbReference type="PROSITE" id="PS52004"/>
    </source>
</evidence>
<dbReference type="FunFam" id="3.40.366.10:FF:000002">
    <property type="entry name" value="Probable polyketide synthase 2"/>
    <property type="match status" value="1"/>
</dbReference>
<dbReference type="Proteomes" id="UP000176944">
    <property type="component" value="Chromosome"/>
</dbReference>